<sequence length="102" mass="11996">MEVVKVEIRFRVWHNREINVDGRNKAPSEQQTRCEITSRGSRRVFCAEGRSLQAQEIEECIGGQRVEIQKNGLPNGLIIKFLNFCYINFFFQDSAVLYRIYH</sequence>
<dbReference type="EMBL" id="BPLQ01002199">
    <property type="protein sequence ID" value="GIX89906.1"/>
    <property type="molecule type" value="Genomic_DNA"/>
</dbReference>
<keyword evidence="2" id="KW-1185">Reference proteome</keyword>
<reference evidence="1 2" key="1">
    <citation type="submission" date="2021-06" db="EMBL/GenBank/DDBJ databases">
        <title>Caerostris darwini draft genome.</title>
        <authorList>
            <person name="Kono N."/>
            <person name="Arakawa K."/>
        </authorList>
    </citation>
    <scope>NUCLEOTIDE SEQUENCE [LARGE SCALE GENOMIC DNA]</scope>
</reference>
<organism evidence="1 2">
    <name type="scientific">Caerostris darwini</name>
    <dbReference type="NCBI Taxonomy" id="1538125"/>
    <lineage>
        <taxon>Eukaryota</taxon>
        <taxon>Metazoa</taxon>
        <taxon>Ecdysozoa</taxon>
        <taxon>Arthropoda</taxon>
        <taxon>Chelicerata</taxon>
        <taxon>Arachnida</taxon>
        <taxon>Araneae</taxon>
        <taxon>Araneomorphae</taxon>
        <taxon>Entelegynae</taxon>
        <taxon>Araneoidea</taxon>
        <taxon>Araneidae</taxon>
        <taxon>Caerostris</taxon>
    </lineage>
</organism>
<evidence type="ECO:0000313" key="2">
    <source>
        <dbReference type="Proteomes" id="UP001054837"/>
    </source>
</evidence>
<name>A0AAV4P2B6_9ARAC</name>
<dbReference type="AlphaFoldDB" id="A0AAV4P2B6"/>
<protein>
    <submittedName>
        <fullName evidence="1">Uncharacterized protein</fullName>
    </submittedName>
</protein>
<gene>
    <name evidence="1" type="ORF">CDAR_495941</name>
</gene>
<accession>A0AAV4P2B6</accession>
<dbReference type="Proteomes" id="UP001054837">
    <property type="component" value="Unassembled WGS sequence"/>
</dbReference>
<comment type="caution">
    <text evidence="1">The sequence shown here is derived from an EMBL/GenBank/DDBJ whole genome shotgun (WGS) entry which is preliminary data.</text>
</comment>
<proteinExistence type="predicted"/>
<evidence type="ECO:0000313" key="1">
    <source>
        <dbReference type="EMBL" id="GIX89906.1"/>
    </source>
</evidence>